<evidence type="ECO:0000313" key="2">
    <source>
        <dbReference type="EMBL" id="KAK7484184.1"/>
    </source>
</evidence>
<gene>
    <name evidence="2" type="ORF">BaRGS_00024554</name>
</gene>
<name>A0ABD0KAT6_9CAEN</name>
<comment type="caution">
    <text evidence="2">The sequence shown here is derived from an EMBL/GenBank/DDBJ whole genome shotgun (WGS) entry which is preliminary data.</text>
</comment>
<proteinExistence type="predicted"/>
<dbReference type="AlphaFoldDB" id="A0ABD0KAT6"/>
<evidence type="ECO:0000313" key="3">
    <source>
        <dbReference type="Proteomes" id="UP001519460"/>
    </source>
</evidence>
<protein>
    <submittedName>
        <fullName evidence="2">Uncharacterized protein</fullName>
    </submittedName>
</protein>
<sequence>MFAIFHRLYWGILLLPSLYAETNCASFHFPTLNGTKVTVQENVTLTIPFRVEGCALANVTKIYVKIDETYEQCIIRFINNNWRIPSNHHCQHTGNNSFKLEHKFTRTDSALWTWSADKTVNKSQLFFFVQ</sequence>
<organism evidence="2 3">
    <name type="scientific">Batillaria attramentaria</name>
    <dbReference type="NCBI Taxonomy" id="370345"/>
    <lineage>
        <taxon>Eukaryota</taxon>
        <taxon>Metazoa</taxon>
        <taxon>Spiralia</taxon>
        <taxon>Lophotrochozoa</taxon>
        <taxon>Mollusca</taxon>
        <taxon>Gastropoda</taxon>
        <taxon>Caenogastropoda</taxon>
        <taxon>Sorbeoconcha</taxon>
        <taxon>Cerithioidea</taxon>
        <taxon>Batillariidae</taxon>
        <taxon>Batillaria</taxon>
    </lineage>
</organism>
<keyword evidence="3" id="KW-1185">Reference proteome</keyword>
<accession>A0ABD0KAT6</accession>
<feature type="chain" id="PRO_5044809907" evidence="1">
    <location>
        <begin position="21"/>
        <end position="130"/>
    </location>
</feature>
<feature type="signal peptide" evidence="1">
    <location>
        <begin position="1"/>
        <end position="20"/>
    </location>
</feature>
<evidence type="ECO:0000256" key="1">
    <source>
        <dbReference type="SAM" id="SignalP"/>
    </source>
</evidence>
<reference evidence="2 3" key="1">
    <citation type="journal article" date="2023" name="Sci. Data">
        <title>Genome assembly of the Korean intertidal mud-creeper Batillaria attramentaria.</title>
        <authorList>
            <person name="Patra A.K."/>
            <person name="Ho P.T."/>
            <person name="Jun S."/>
            <person name="Lee S.J."/>
            <person name="Kim Y."/>
            <person name="Won Y.J."/>
        </authorList>
    </citation>
    <scope>NUCLEOTIDE SEQUENCE [LARGE SCALE GENOMIC DNA]</scope>
    <source>
        <strain evidence="2">Wonlab-2016</strain>
    </source>
</reference>
<keyword evidence="1" id="KW-0732">Signal</keyword>
<feature type="non-terminal residue" evidence="2">
    <location>
        <position position="130"/>
    </location>
</feature>
<dbReference type="Proteomes" id="UP001519460">
    <property type="component" value="Unassembled WGS sequence"/>
</dbReference>
<dbReference type="EMBL" id="JACVVK020000214">
    <property type="protein sequence ID" value="KAK7484184.1"/>
    <property type="molecule type" value="Genomic_DNA"/>
</dbReference>